<dbReference type="EC" id="5.6.2.2" evidence="10"/>
<dbReference type="SUPFAM" id="SSF56719">
    <property type="entry name" value="Type II DNA topoisomerase"/>
    <property type="match status" value="1"/>
</dbReference>
<evidence type="ECO:0000256" key="6">
    <source>
        <dbReference type="ARBA" id="ARBA00022842"/>
    </source>
</evidence>
<dbReference type="PRINTS" id="PR01159">
    <property type="entry name" value="DNAGYRASEB"/>
</dbReference>
<evidence type="ECO:0000256" key="8">
    <source>
        <dbReference type="ARBA" id="ARBA00023125"/>
    </source>
</evidence>
<dbReference type="PANTHER" id="PTHR45866">
    <property type="entry name" value="DNA GYRASE/TOPOISOMERASE SUBUNIT B"/>
    <property type="match status" value="1"/>
</dbReference>
<dbReference type="Gene3D" id="3.30.230.10">
    <property type="match status" value="1"/>
</dbReference>
<dbReference type="GO" id="GO:0034335">
    <property type="term" value="F:DNA negative supercoiling activity"/>
    <property type="evidence" value="ECO:0007669"/>
    <property type="project" value="UniProtKB-ARBA"/>
</dbReference>
<keyword evidence="5 10" id="KW-0067">ATP-binding</keyword>
<dbReference type="Gene3D" id="3.40.50.670">
    <property type="match status" value="1"/>
</dbReference>
<dbReference type="InterPro" id="IPR034160">
    <property type="entry name" value="TOPRIM_GyrB"/>
</dbReference>
<keyword evidence="15" id="KW-1185">Reference proteome</keyword>
<comment type="caution">
    <text evidence="12">The sequence shown here is derived from an EMBL/GenBank/DDBJ whole genome shotgun (WGS) entry which is preliminary data.</text>
</comment>
<dbReference type="InterPro" id="IPR014721">
    <property type="entry name" value="Ribsml_uS5_D2-typ_fold_subgr"/>
</dbReference>
<dbReference type="AlphaFoldDB" id="A0A139JQT6"/>
<feature type="binding site" evidence="10">
    <location>
        <position position="501"/>
    </location>
    <ligand>
        <name>Mg(2+)</name>
        <dbReference type="ChEBI" id="CHEBI:18420"/>
        <label>1</label>
        <note>catalytic</note>
    </ligand>
</feature>
<dbReference type="EMBL" id="LTBM01000002">
    <property type="protein sequence ID" value="KXT29335.1"/>
    <property type="molecule type" value="Genomic_DNA"/>
</dbReference>
<dbReference type="Gene3D" id="3.30.565.10">
    <property type="entry name" value="Histidine kinase-like ATPase, C-terminal domain"/>
    <property type="match status" value="1"/>
</dbReference>
<evidence type="ECO:0000256" key="2">
    <source>
        <dbReference type="ARBA" id="ARBA00010708"/>
    </source>
</evidence>
<keyword evidence="6 10" id="KW-0460">Magnesium</keyword>
<comment type="subunit">
    <text evidence="10">Heterotetramer, composed of two GyrA and two GyrB chains. In the heterotetramer, GyrA contains the active site tyrosine that forms a transient covalent intermediate with DNA, while GyrB binds cofactors and catalyzes ATP hydrolysis.</text>
</comment>
<dbReference type="Proteomes" id="UP000070069">
    <property type="component" value="Unassembled WGS sequence"/>
</dbReference>
<feature type="site" description="Interaction with DNA" evidence="10">
    <location>
        <position position="453"/>
    </location>
</feature>
<comment type="function">
    <text evidence="10">A type II topoisomerase that negatively supercoils closed circular double-stranded (ds) DNA in an ATP-dependent manner to modulate DNA topology and maintain chromosomes in an underwound state. Negative supercoiling favors strand separation, and DNA replication, transcription, recombination and repair, all of which involve strand separation. Also able to catalyze the interconversion of other topological isomers of dsDNA rings, including catenanes and knotted rings. Type II topoisomerases break and join 2 DNA strands simultaneously in an ATP-dependent manner.</text>
</comment>
<dbReference type="Proteomes" id="UP000249343">
    <property type="component" value="Unassembled WGS sequence"/>
</dbReference>
<dbReference type="SMART" id="SM00433">
    <property type="entry name" value="TOP2c"/>
    <property type="match status" value="1"/>
</dbReference>
<reference evidence="13 15" key="1">
    <citation type="submission" date="2014-04" db="EMBL/GenBank/DDBJ databases">
        <title>Genome study of Napier grass stunt phytoplasma.</title>
        <authorList>
            <person name="Kawicha P."/>
            <person name="Dickinson M."/>
            <person name="Hodgetts J."/>
        </authorList>
    </citation>
    <scope>NUCLEOTIDE SEQUENCE [LARGE SCALE GENOMIC DNA]</scope>
    <source>
        <strain evidence="13 15">NGS-S10</strain>
    </source>
</reference>
<comment type="cofactor">
    <cofactor evidence="10">
        <name>Mg(2+)</name>
        <dbReference type="ChEBI" id="CHEBI:18420"/>
    </cofactor>
    <cofactor evidence="10">
        <name>Mn(2+)</name>
        <dbReference type="ChEBI" id="CHEBI:29035"/>
    </cofactor>
    <cofactor evidence="10">
        <name>Ca(2+)</name>
        <dbReference type="ChEBI" id="CHEBI:29108"/>
    </cofactor>
    <text evidence="10">Binds two Mg(2+) per subunit. The magnesium ions form salt bridges with both the protein and the DNA. Can also accept other divalent metal cations, such as Mn(2+) or Ca(2+).</text>
</comment>
<dbReference type="HAMAP" id="MF_01898">
    <property type="entry name" value="GyrB"/>
    <property type="match status" value="1"/>
</dbReference>
<dbReference type="GO" id="GO:0003677">
    <property type="term" value="F:DNA binding"/>
    <property type="evidence" value="ECO:0007669"/>
    <property type="project" value="UniProtKB-KW"/>
</dbReference>
<feature type="binding site" evidence="10">
    <location>
        <position position="503"/>
    </location>
    <ligand>
        <name>Mg(2+)</name>
        <dbReference type="ChEBI" id="CHEBI:18420"/>
        <label>2</label>
    </ligand>
</feature>
<accession>A0A139JQT6</accession>
<dbReference type="InterPro" id="IPR036890">
    <property type="entry name" value="HATPase_C_sf"/>
</dbReference>
<evidence type="ECO:0000256" key="3">
    <source>
        <dbReference type="ARBA" id="ARBA00022723"/>
    </source>
</evidence>
<dbReference type="GO" id="GO:0005524">
    <property type="term" value="F:ATP binding"/>
    <property type="evidence" value="ECO:0007669"/>
    <property type="project" value="UniProtKB-UniRule"/>
</dbReference>
<dbReference type="InterPro" id="IPR003594">
    <property type="entry name" value="HATPase_dom"/>
</dbReference>
<dbReference type="FunFam" id="3.30.230.10:FF:000005">
    <property type="entry name" value="DNA gyrase subunit B"/>
    <property type="match status" value="1"/>
</dbReference>
<dbReference type="CDD" id="cd00822">
    <property type="entry name" value="TopoII_Trans_DNA_gyrase"/>
    <property type="match status" value="1"/>
</dbReference>
<dbReference type="GO" id="GO:0005694">
    <property type="term" value="C:chromosome"/>
    <property type="evidence" value="ECO:0007669"/>
    <property type="project" value="InterPro"/>
</dbReference>
<keyword evidence="4 10" id="KW-0547">Nucleotide-binding</keyword>
<dbReference type="InterPro" id="IPR013759">
    <property type="entry name" value="Topo_IIA_B_C"/>
</dbReference>
<evidence type="ECO:0000256" key="10">
    <source>
        <dbReference type="HAMAP-Rule" id="MF_01898"/>
    </source>
</evidence>
<gene>
    <name evidence="10 12" type="primary">gyrB</name>
    <name evidence="12" type="ORF">AXA84_0149</name>
    <name evidence="13" type="ORF">DH96_01050</name>
</gene>
<dbReference type="NCBIfam" id="NF011501">
    <property type="entry name" value="PRK14939.1"/>
    <property type="match status" value="1"/>
</dbReference>
<dbReference type="PROSITE" id="PS50880">
    <property type="entry name" value="TOPRIM"/>
    <property type="match status" value="1"/>
</dbReference>
<keyword evidence="7 10" id="KW-0799">Topoisomerase</keyword>
<feature type="binding site" evidence="10">
    <location>
        <position position="428"/>
    </location>
    <ligand>
        <name>Mg(2+)</name>
        <dbReference type="ChEBI" id="CHEBI:18420"/>
        <label>1</label>
        <note>catalytic</note>
    </ligand>
</feature>
<dbReference type="Pfam" id="PF00204">
    <property type="entry name" value="DNA_gyraseB"/>
    <property type="match status" value="1"/>
</dbReference>
<dbReference type="EMBL" id="JHUK01000002">
    <property type="protein sequence ID" value="RAM57889.1"/>
    <property type="molecule type" value="Genomic_DNA"/>
</dbReference>
<dbReference type="Pfam" id="PF02518">
    <property type="entry name" value="HATPase_c"/>
    <property type="match status" value="1"/>
</dbReference>
<dbReference type="InterPro" id="IPR011557">
    <property type="entry name" value="GyrB"/>
</dbReference>
<dbReference type="GO" id="GO:0005737">
    <property type="term" value="C:cytoplasm"/>
    <property type="evidence" value="ECO:0007669"/>
    <property type="project" value="UniProtKB-SubCell"/>
</dbReference>
<dbReference type="OrthoDB" id="9802808at2"/>
<dbReference type="InterPro" id="IPR018522">
    <property type="entry name" value="TopoIIA_CS"/>
</dbReference>
<dbReference type="InterPro" id="IPR002288">
    <property type="entry name" value="DNA_gyrase_B_C"/>
</dbReference>
<dbReference type="PATRIC" id="fig|203274.3.peg.254"/>
<evidence type="ECO:0000313" key="14">
    <source>
        <dbReference type="Proteomes" id="UP000070069"/>
    </source>
</evidence>
<dbReference type="PROSITE" id="PS00177">
    <property type="entry name" value="TOPOISOMERASE_II"/>
    <property type="match status" value="1"/>
</dbReference>
<evidence type="ECO:0000259" key="11">
    <source>
        <dbReference type="PROSITE" id="PS50880"/>
    </source>
</evidence>
<comment type="miscellaneous">
    <text evidence="10">Few gyrases are as efficient as E.coli at forming negative supercoils. Not all organisms have 2 type II topoisomerases; in organisms with a single type II topoisomerase this enzyme also has to decatenate newly replicated chromosomes.</text>
</comment>
<dbReference type="NCBIfam" id="NF004189">
    <property type="entry name" value="PRK05644.1"/>
    <property type="match status" value="1"/>
</dbReference>
<dbReference type="SUPFAM" id="SSF54211">
    <property type="entry name" value="Ribosomal protein S5 domain 2-like"/>
    <property type="match status" value="1"/>
</dbReference>
<comment type="catalytic activity">
    <reaction evidence="1 10">
        <text>ATP-dependent breakage, passage and rejoining of double-stranded DNA.</text>
        <dbReference type="EC" id="5.6.2.2"/>
    </reaction>
</comment>
<dbReference type="InterPro" id="IPR001241">
    <property type="entry name" value="Topo_IIA"/>
</dbReference>
<dbReference type="PANTHER" id="PTHR45866:SF1">
    <property type="entry name" value="DNA GYRASE SUBUNIT B, MITOCHONDRIAL"/>
    <property type="match status" value="1"/>
</dbReference>
<dbReference type="CDD" id="cd16928">
    <property type="entry name" value="HATPase_GyrB-like"/>
    <property type="match status" value="1"/>
</dbReference>
<feature type="binding site" evidence="10">
    <location>
        <position position="501"/>
    </location>
    <ligand>
        <name>Mg(2+)</name>
        <dbReference type="ChEBI" id="CHEBI:18420"/>
        <label>2</label>
    </ligand>
</feature>
<dbReference type="InterPro" id="IPR000565">
    <property type="entry name" value="Topo_IIA_B"/>
</dbReference>
<protein>
    <recommendedName>
        <fullName evidence="10">DNA gyrase subunit B</fullName>
        <ecNumber evidence="10">5.6.2.2</ecNumber>
    </recommendedName>
</protein>
<evidence type="ECO:0000256" key="9">
    <source>
        <dbReference type="ARBA" id="ARBA00023235"/>
    </source>
</evidence>
<dbReference type="FunFam" id="3.40.50.670:FF:000002">
    <property type="entry name" value="DNA gyrase subunit B"/>
    <property type="match status" value="1"/>
</dbReference>
<evidence type="ECO:0000256" key="4">
    <source>
        <dbReference type="ARBA" id="ARBA00022741"/>
    </source>
</evidence>
<evidence type="ECO:0000313" key="12">
    <source>
        <dbReference type="EMBL" id="KXT29335.1"/>
    </source>
</evidence>
<name>A0A139JQT6_9MOLU</name>
<dbReference type="InterPro" id="IPR013506">
    <property type="entry name" value="Topo_IIA_bsu_dom2"/>
</dbReference>
<feature type="domain" description="Toprim" evidence="11">
    <location>
        <begin position="422"/>
        <end position="536"/>
    </location>
</feature>
<dbReference type="Pfam" id="PF00986">
    <property type="entry name" value="DNA_gyraseB_C"/>
    <property type="match status" value="1"/>
</dbReference>
<organism evidence="12 14">
    <name type="scientific">Candidatus Phytoplasma oryzae</name>
    <dbReference type="NCBI Taxonomy" id="203274"/>
    <lineage>
        <taxon>Bacteria</taxon>
        <taxon>Bacillati</taxon>
        <taxon>Mycoplasmatota</taxon>
        <taxon>Mollicutes</taxon>
        <taxon>Acholeplasmatales</taxon>
        <taxon>Acholeplasmataceae</taxon>
        <taxon>Candidatus Phytoplasma</taxon>
        <taxon>16SrXI (Rice yellow dwarf group)</taxon>
    </lineage>
</organism>
<dbReference type="PRINTS" id="PR00418">
    <property type="entry name" value="TPI2FAMILY"/>
</dbReference>
<dbReference type="SUPFAM" id="SSF55874">
    <property type="entry name" value="ATPase domain of HSP90 chaperone/DNA topoisomerase II/histidine kinase"/>
    <property type="match status" value="1"/>
</dbReference>
<sequence length="635" mass="73004">MIKKNDYNAESIEILEGLEAVRIRPGMYIGSTSEKGLYHLIWEIVDNSIDEALAGFANEIIIEIFPNNIIRVSDNGRGIPVGIHPKTKKPAVETILTTLHAGGKFNNNSYQFSGGLHGVGASVVNALSKWFQVEIHLNNKVYFQKYEKGIPITSLQIKDNTEKTGTIITFLPDNEIFKEMDNFVYKLDIIKNRIQQLAFLNKNIKLKVIDTRTEPKKYFNFCYEGGIKEYLKYLNENKKNIGTEFYQESKISDIYFEISFQYSENYSTHIYSFVNNIHTFEGGTHEEGFKMALNRILNKYAKEKNFLKKDINNFISEDTLEGITAIISLKYGNPIFEGQTKTKLGNTEVKQVISKSFGENFERYLLENPKEAKKIVEKCLLAIKARIAAKRAREITRRKTPLDSFGFASKLADCYIKEPSLSELYIVEGDSAGGSAKQGRDSKYQAILPLRGKIINVEKSRLEKVLSNNEIISLIQAIGTGIDKEFNLQKLRYHRIIIMTDADVDGAHIRTLLLTFFFRNLKPLIENGFVYFAQPPLYKIQSNKKTNYIYNEQKLKEFIENNKNKIYLQRYKGLGEMNPEQLWETTMNPEKRTLLQVTLEDIVEADKTFNMLMGEEVSTRRDFIKENAIYADLDV</sequence>
<dbReference type="SMART" id="SM00387">
    <property type="entry name" value="HATPase_c"/>
    <property type="match status" value="1"/>
</dbReference>
<dbReference type="InterPro" id="IPR006171">
    <property type="entry name" value="TOPRIM_dom"/>
</dbReference>
<feature type="site" description="Interaction with DNA" evidence="10">
    <location>
        <position position="456"/>
    </location>
</feature>
<dbReference type="InterPro" id="IPR013760">
    <property type="entry name" value="Topo_IIA-like_dom_sf"/>
</dbReference>
<dbReference type="NCBIfam" id="TIGR01059">
    <property type="entry name" value="gyrB"/>
    <property type="match status" value="1"/>
</dbReference>
<keyword evidence="8" id="KW-0238">DNA-binding</keyword>
<keyword evidence="9 10" id="KW-0413">Isomerase</keyword>
<dbReference type="GO" id="GO:0046872">
    <property type="term" value="F:metal ion binding"/>
    <property type="evidence" value="ECO:0007669"/>
    <property type="project" value="UniProtKB-KW"/>
</dbReference>
<dbReference type="Pfam" id="PF01751">
    <property type="entry name" value="Toprim"/>
    <property type="match status" value="1"/>
</dbReference>
<keyword evidence="3 10" id="KW-0479">Metal-binding</keyword>
<evidence type="ECO:0000256" key="1">
    <source>
        <dbReference type="ARBA" id="ARBA00000185"/>
    </source>
</evidence>
<dbReference type="CDD" id="cd03366">
    <property type="entry name" value="TOPRIM_TopoIIA_GyrB"/>
    <property type="match status" value="1"/>
</dbReference>
<evidence type="ECO:0000313" key="15">
    <source>
        <dbReference type="Proteomes" id="UP000249343"/>
    </source>
</evidence>
<dbReference type="GO" id="GO:0006265">
    <property type="term" value="P:DNA topological change"/>
    <property type="evidence" value="ECO:0007669"/>
    <property type="project" value="UniProtKB-UniRule"/>
</dbReference>
<dbReference type="GO" id="GO:0006261">
    <property type="term" value="P:DNA-templated DNA replication"/>
    <property type="evidence" value="ECO:0007669"/>
    <property type="project" value="UniProtKB-UniRule"/>
</dbReference>
<proteinExistence type="inferred from homology"/>
<evidence type="ECO:0000256" key="7">
    <source>
        <dbReference type="ARBA" id="ARBA00023029"/>
    </source>
</evidence>
<reference evidence="12 14" key="2">
    <citation type="submission" date="2016-02" db="EMBL/GenBank/DDBJ databases">
        <title>A draft genome sequence of Candidatus Phytoplasma oryzae strain Mbita1, the causative agent of Napier Grass stunt disease in Kenya.</title>
        <authorList>
            <person name="Fischer A."/>
            <person name="Santa-Cruz I."/>
            <person name="Wambua L."/>
            <person name="Olds C."/>
            <person name="Midega C."/>
            <person name="Dickinson M."/>
            <person name="Kawicha P."/>
            <person name="Khan Z."/>
            <person name="Masiga D."/>
            <person name="Jores J."/>
            <person name="Bernd S."/>
        </authorList>
    </citation>
    <scope>NUCLEOTIDE SEQUENCE [LARGE SCALE GENOMIC DNA]</scope>
    <source>
        <strain evidence="12">Mbita1</strain>
    </source>
</reference>
<dbReference type="FunFam" id="3.30.565.10:FF:000002">
    <property type="entry name" value="DNA gyrase subunit B"/>
    <property type="match status" value="1"/>
</dbReference>
<dbReference type="RefSeq" id="WP_066540075.1">
    <property type="nucleotide sequence ID" value="NZ_JHUK01000002.1"/>
</dbReference>
<evidence type="ECO:0000256" key="5">
    <source>
        <dbReference type="ARBA" id="ARBA00022840"/>
    </source>
</evidence>
<comment type="subcellular location">
    <subcellularLocation>
        <location evidence="10">Cytoplasm</location>
    </subcellularLocation>
</comment>
<dbReference type="InterPro" id="IPR020568">
    <property type="entry name" value="Ribosomal_Su5_D2-typ_SF"/>
</dbReference>
<keyword evidence="10" id="KW-0963">Cytoplasm</keyword>
<evidence type="ECO:0000313" key="13">
    <source>
        <dbReference type="EMBL" id="RAM57889.1"/>
    </source>
</evidence>
<comment type="similarity">
    <text evidence="2 10">Belongs to the type II topoisomerase GyrB family.</text>
</comment>